<feature type="non-terminal residue" evidence="2">
    <location>
        <position position="1"/>
    </location>
</feature>
<dbReference type="PANTHER" id="PTHR34950">
    <property type="entry name" value="OS04G0457400 PROTEIN"/>
    <property type="match status" value="1"/>
</dbReference>
<feature type="coiled-coil region" evidence="1">
    <location>
        <begin position="8"/>
        <end position="35"/>
    </location>
</feature>
<keyword evidence="1" id="KW-0175">Coiled coil</keyword>
<evidence type="ECO:0000313" key="3">
    <source>
        <dbReference type="Proteomes" id="UP000685013"/>
    </source>
</evidence>
<organism evidence="2 3">
    <name type="scientific">Cucurbita argyrosperma subsp. sororia</name>
    <dbReference type="NCBI Taxonomy" id="37648"/>
    <lineage>
        <taxon>Eukaryota</taxon>
        <taxon>Viridiplantae</taxon>
        <taxon>Streptophyta</taxon>
        <taxon>Embryophyta</taxon>
        <taxon>Tracheophyta</taxon>
        <taxon>Spermatophyta</taxon>
        <taxon>Magnoliopsida</taxon>
        <taxon>eudicotyledons</taxon>
        <taxon>Gunneridae</taxon>
        <taxon>Pentapetalae</taxon>
        <taxon>rosids</taxon>
        <taxon>fabids</taxon>
        <taxon>Cucurbitales</taxon>
        <taxon>Cucurbitaceae</taxon>
        <taxon>Cucurbiteae</taxon>
        <taxon>Cucurbita</taxon>
    </lineage>
</organism>
<keyword evidence="3" id="KW-1185">Reference proteome</keyword>
<dbReference type="Proteomes" id="UP000685013">
    <property type="component" value="Chromosome 7"/>
</dbReference>
<reference evidence="2 3" key="1">
    <citation type="journal article" date="2021" name="Hortic Res">
        <title>The domestication of Cucurbita argyrosperma as revealed by the genome of its wild relative.</title>
        <authorList>
            <person name="Barrera-Redondo J."/>
            <person name="Sanchez-de la Vega G."/>
            <person name="Aguirre-Liguori J.A."/>
            <person name="Castellanos-Morales G."/>
            <person name="Gutierrez-Guerrero Y.T."/>
            <person name="Aguirre-Dugua X."/>
            <person name="Aguirre-Planter E."/>
            <person name="Tenaillon M.I."/>
            <person name="Lira-Saade R."/>
            <person name="Eguiarte L.E."/>
        </authorList>
    </citation>
    <scope>NUCLEOTIDE SEQUENCE [LARGE SCALE GENOMIC DNA]</scope>
    <source>
        <strain evidence="2">JBR-2021</strain>
    </source>
</reference>
<name>A0AAV6NBA3_9ROSI</name>
<dbReference type="EMBL" id="JAGKQH010000007">
    <property type="protein sequence ID" value="KAG6594855.1"/>
    <property type="molecule type" value="Genomic_DNA"/>
</dbReference>
<accession>A0AAV6NBA3</accession>
<proteinExistence type="predicted"/>
<evidence type="ECO:0000313" key="2">
    <source>
        <dbReference type="EMBL" id="KAG6594855.1"/>
    </source>
</evidence>
<dbReference type="PANTHER" id="PTHR34950:SF2">
    <property type="entry name" value="OS10G0364900 PROTEIN"/>
    <property type="match status" value="1"/>
</dbReference>
<comment type="caution">
    <text evidence="2">The sequence shown here is derived from an EMBL/GenBank/DDBJ whole genome shotgun (WGS) entry which is preliminary data.</text>
</comment>
<dbReference type="AlphaFoldDB" id="A0AAV6NBA3"/>
<protein>
    <submittedName>
        <fullName evidence="2">Uncharacterized protein</fullName>
    </submittedName>
</protein>
<evidence type="ECO:0000256" key="1">
    <source>
        <dbReference type="SAM" id="Coils"/>
    </source>
</evidence>
<sequence length="71" mass="7666">MSSIGASCARVYVMKKKVEEKLQRMEQEKAGRREDLVKPSKTAHHGGAFAGITCKKVHPGTVISVPASNIS</sequence>
<gene>
    <name evidence="2" type="ORF">SDJN03_11408</name>
</gene>